<dbReference type="PANTHER" id="PTHR11452:SF72">
    <property type="entry name" value="ALPHA-GALACTOSIDASE"/>
    <property type="match status" value="1"/>
</dbReference>
<reference evidence="11 12" key="2">
    <citation type="submission" date="2024-10" db="EMBL/GenBank/DDBJ databases">
        <authorList>
            <person name="Ryan C."/>
        </authorList>
    </citation>
    <scope>NUCLEOTIDE SEQUENCE [LARGE SCALE GENOMIC DNA]</scope>
</reference>
<evidence type="ECO:0000256" key="5">
    <source>
        <dbReference type="ARBA" id="ARBA00022801"/>
    </source>
</evidence>
<evidence type="ECO:0000256" key="8">
    <source>
        <dbReference type="RuleBase" id="RU361168"/>
    </source>
</evidence>
<sequence length="427" mass="46887">MAPDARRCRPSPAAVLLLMLAACCCRLGGARRALLDNGLGLTPQMGWGGSRLACLRNRIQIRVPGFASRSVWNSWNHFYCDINETVIRTTADALVATGLAKAGYTYVNLDDCWADDQRTKEGYMAANPNTFPSGIKALADYVHSKGLKLGIYSSAGTRTCSDRMPGSLGHEDTDANTFASWDVDYLKYDNCYTDGTPETERFPRMSRALKSTGRPIFFSLCEWGYMDVAKWGGATGNSWRTTGDINDTWTSMMDNIDRNDAYAQYAKPGGWNDPDMLEVGNGGMTYDEYVVHFSLWAIAKAPLIIGCDVTSISEETLGILSNAEVIAINQDRLGVQGKRVRNYGNDLEVWAGRLTRHRQAVLLLNRGAASTASVTAAWPDVGIRPGVSVEARDVWKHETLPGKFTGSLTAEVEPHSCKLFVLTPVPR</sequence>
<feature type="chain" id="PRO_5044751551" description="Alpha-galactosidase" evidence="9">
    <location>
        <begin position="31"/>
        <end position="427"/>
    </location>
</feature>
<feature type="signal peptide" evidence="9">
    <location>
        <begin position="1"/>
        <end position="30"/>
    </location>
</feature>
<reference evidence="12" key="1">
    <citation type="submission" date="2024-06" db="EMBL/GenBank/DDBJ databases">
        <authorList>
            <person name="Ryan C."/>
        </authorList>
    </citation>
    <scope>NUCLEOTIDE SEQUENCE [LARGE SCALE GENOMIC DNA]</scope>
</reference>
<comment type="similarity">
    <text evidence="2 8">Belongs to the glycosyl hydrolase 27 family.</text>
</comment>
<dbReference type="FunFam" id="3.20.20.70:FF:000093">
    <property type="entry name" value="Alpha-galactosidase"/>
    <property type="match status" value="1"/>
</dbReference>
<evidence type="ECO:0000256" key="1">
    <source>
        <dbReference type="ARBA" id="ARBA00001255"/>
    </source>
</evidence>
<name>A0ABC9FI02_9POAL</name>
<evidence type="ECO:0000256" key="3">
    <source>
        <dbReference type="ARBA" id="ARBA00012755"/>
    </source>
</evidence>
<dbReference type="Gene3D" id="3.20.20.70">
    <property type="entry name" value="Aldolase class I"/>
    <property type="match status" value="1"/>
</dbReference>
<dbReference type="SUPFAM" id="SSF51445">
    <property type="entry name" value="(Trans)glycosidases"/>
    <property type="match status" value="1"/>
</dbReference>
<keyword evidence="12" id="KW-1185">Reference proteome</keyword>
<evidence type="ECO:0000256" key="9">
    <source>
        <dbReference type="SAM" id="SignalP"/>
    </source>
</evidence>
<evidence type="ECO:0000259" key="10">
    <source>
        <dbReference type="Pfam" id="PF17801"/>
    </source>
</evidence>
<dbReference type="EC" id="3.2.1.22" evidence="3 8"/>
<dbReference type="PANTHER" id="PTHR11452">
    <property type="entry name" value="ALPHA-GALACTOSIDASE/ALPHA-N-ACETYLGALACTOSAMINIDASE"/>
    <property type="match status" value="1"/>
</dbReference>
<proteinExistence type="inferred from homology"/>
<evidence type="ECO:0000313" key="12">
    <source>
        <dbReference type="Proteomes" id="UP001497457"/>
    </source>
</evidence>
<dbReference type="InterPro" id="IPR017853">
    <property type="entry name" value="GH"/>
</dbReference>
<dbReference type="InterPro" id="IPR041233">
    <property type="entry name" value="Melibiase_C"/>
</dbReference>
<accession>A0ABC9FI02</accession>
<organism evidence="11 12">
    <name type="scientific">Urochloa decumbens</name>
    <dbReference type="NCBI Taxonomy" id="240449"/>
    <lineage>
        <taxon>Eukaryota</taxon>
        <taxon>Viridiplantae</taxon>
        <taxon>Streptophyta</taxon>
        <taxon>Embryophyta</taxon>
        <taxon>Tracheophyta</taxon>
        <taxon>Spermatophyta</taxon>
        <taxon>Magnoliopsida</taxon>
        <taxon>Liliopsida</taxon>
        <taxon>Poales</taxon>
        <taxon>Poaceae</taxon>
        <taxon>PACMAD clade</taxon>
        <taxon>Panicoideae</taxon>
        <taxon>Panicodae</taxon>
        <taxon>Paniceae</taxon>
        <taxon>Melinidinae</taxon>
        <taxon>Urochloa</taxon>
    </lineage>
</organism>
<keyword evidence="5 8" id="KW-0378">Hydrolase</keyword>
<dbReference type="InterPro" id="IPR013780">
    <property type="entry name" value="Glyco_hydro_b"/>
</dbReference>
<dbReference type="InterPro" id="IPR002241">
    <property type="entry name" value="Glyco_hydro_27"/>
</dbReference>
<gene>
    <name evidence="11" type="ORF">URODEC1_LOCUS105803</name>
</gene>
<dbReference type="Proteomes" id="UP001497457">
    <property type="component" value="Chromosome 6rd"/>
</dbReference>
<comment type="catalytic activity">
    <reaction evidence="1 8">
        <text>Hydrolysis of terminal, non-reducing alpha-D-galactose residues in alpha-D-galactosides, including galactose oligosaccharides, galactomannans and galactolipids.</text>
        <dbReference type="EC" id="3.2.1.22"/>
    </reaction>
</comment>
<dbReference type="CDD" id="cd14792">
    <property type="entry name" value="GH27"/>
    <property type="match status" value="1"/>
</dbReference>
<keyword evidence="6 8" id="KW-1015">Disulfide bond</keyword>
<keyword evidence="7 8" id="KW-0326">Glycosidase</keyword>
<dbReference type="Pfam" id="PF16499">
    <property type="entry name" value="Melibiase_2"/>
    <property type="match status" value="1"/>
</dbReference>
<protein>
    <recommendedName>
        <fullName evidence="3 8">Alpha-galactosidase</fullName>
        <ecNumber evidence="3 8">3.2.1.22</ecNumber>
    </recommendedName>
    <alternativeName>
        <fullName evidence="8">Melibiase</fullName>
    </alternativeName>
</protein>
<evidence type="ECO:0000256" key="2">
    <source>
        <dbReference type="ARBA" id="ARBA00009743"/>
    </source>
</evidence>
<dbReference type="PROSITE" id="PS51257">
    <property type="entry name" value="PROKAR_LIPOPROTEIN"/>
    <property type="match status" value="1"/>
</dbReference>
<dbReference type="InterPro" id="IPR013785">
    <property type="entry name" value="Aldolase_TIM"/>
</dbReference>
<dbReference type="FunFam" id="2.60.40.1180:FF:000008">
    <property type="entry name" value="Alpha-galactosidase"/>
    <property type="match status" value="1"/>
</dbReference>
<dbReference type="GO" id="GO:0004557">
    <property type="term" value="F:alpha-galactosidase activity"/>
    <property type="evidence" value="ECO:0007669"/>
    <property type="project" value="UniProtKB-EC"/>
</dbReference>
<dbReference type="Pfam" id="PF17801">
    <property type="entry name" value="Melibiase_C"/>
    <property type="match status" value="1"/>
</dbReference>
<dbReference type="SUPFAM" id="SSF51011">
    <property type="entry name" value="Glycosyl hydrolase domain"/>
    <property type="match status" value="1"/>
</dbReference>
<dbReference type="Gene3D" id="2.60.40.1180">
    <property type="entry name" value="Golgi alpha-mannosidase II"/>
    <property type="match status" value="1"/>
</dbReference>
<evidence type="ECO:0000313" key="11">
    <source>
        <dbReference type="EMBL" id="CAL5075720.1"/>
    </source>
</evidence>
<evidence type="ECO:0000256" key="7">
    <source>
        <dbReference type="ARBA" id="ARBA00023295"/>
    </source>
</evidence>
<dbReference type="PRINTS" id="PR00740">
    <property type="entry name" value="GLHYDRLASE27"/>
</dbReference>
<feature type="domain" description="Alpha galactosidase C-terminal" evidence="10">
    <location>
        <begin position="345"/>
        <end position="422"/>
    </location>
</feature>
<dbReference type="EMBL" id="OZ075116">
    <property type="protein sequence ID" value="CAL5075720.1"/>
    <property type="molecule type" value="Genomic_DNA"/>
</dbReference>
<evidence type="ECO:0000256" key="4">
    <source>
        <dbReference type="ARBA" id="ARBA00022729"/>
    </source>
</evidence>
<dbReference type="AlphaFoldDB" id="A0ABC9FI02"/>
<evidence type="ECO:0000256" key="6">
    <source>
        <dbReference type="ARBA" id="ARBA00023157"/>
    </source>
</evidence>
<keyword evidence="4 9" id="KW-0732">Signal</keyword>